<evidence type="ECO:0000256" key="1">
    <source>
        <dbReference type="ARBA" id="ARBA00004429"/>
    </source>
</evidence>
<evidence type="ECO:0000313" key="8">
    <source>
        <dbReference type="EMBL" id="GAA2224026.1"/>
    </source>
</evidence>
<dbReference type="PANTHER" id="PTHR23501:SF191">
    <property type="entry name" value="VACUOLAR BASIC AMINO ACID TRANSPORTER 4"/>
    <property type="match status" value="1"/>
</dbReference>
<evidence type="ECO:0000256" key="4">
    <source>
        <dbReference type="ARBA" id="ARBA00022989"/>
    </source>
</evidence>
<dbReference type="PROSITE" id="PS50850">
    <property type="entry name" value="MFS"/>
    <property type="match status" value="1"/>
</dbReference>
<keyword evidence="9" id="KW-1185">Reference proteome</keyword>
<dbReference type="Pfam" id="PF07690">
    <property type="entry name" value="MFS_1"/>
    <property type="match status" value="1"/>
</dbReference>
<dbReference type="PRINTS" id="PR01036">
    <property type="entry name" value="TCRTETB"/>
</dbReference>
<feature type="transmembrane region" description="Helical" evidence="6">
    <location>
        <begin position="91"/>
        <end position="112"/>
    </location>
</feature>
<name>A0ABN3D924_9MICO</name>
<feature type="transmembrane region" description="Helical" evidence="6">
    <location>
        <begin position="216"/>
        <end position="235"/>
    </location>
</feature>
<dbReference type="Proteomes" id="UP001500929">
    <property type="component" value="Unassembled WGS sequence"/>
</dbReference>
<feature type="transmembrane region" description="Helical" evidence="6">
    <location>
        <begin position="124"/>
        <end position="146"/>
    </location>
</feature>
<keyword evidence="2" id="KW-0813">Transport</keyword>
<evidence type="ECO:0000256" key="6">
    <source>
        <dbReference type="SAM" id="Phobius"/>
    </source>
</evidence>
<dbReference type="Gene3D" id="1.20.1720.10">
    <property type="entry name" value="Multidrug resistance protein D"/>
    <property type="match status" value="1"/>
</dbReference>
<feature type="transmembrane region" description="Helical" evidence="6">
    <location>
        <begin position="66"/>
        <end position="85"/>
    </location>
</feature>
<feature type="transmembrane region" description="Helical" evidence="6">
    <location>
        <begin position="255"/>
        <end position="279"/>
    </location>
</feature>
<accession>A0ABN3D924</accession>
<gene>
    <name evidence="8" type="ORF">GCM10009851_04140</name>
</gene>
<dbReference type="InterPro" id="IPR036259">
    <property type="entry name" value="MFS_trans_sf"/>
</dbReference>
<keyword evidence="5 6" id="KW-0472">Membrane</keyword>
<evidence type="ECO:0000313" key="9">
    <source>
        <dbReference type="Proteomes" id="UP001500929"/>
    </source>
</evidence>
<feature type="transmembrane region" description="Helical" evidence="6">
    <location>
        <begin position="285"/>
        <end position="307"/>
    </location>
</feature>
<dbReference type="InterPro" id="IPR020846">
    <property type="entry name" value="MFS_dom"/>
</dbReference>
<feature type="transmembrane region" description="Helical" evidence="6">
    <location>
        <begin position="183"/>
        <end position="204"/>
    </location>
</feature>
<dbReference type="InterPro" id="IPR011701">
    <property type="entry name" value="MFS"/>
</dbReference>
<feature type="transmembrane region" description="Helical" evidence="6">
    <location>
        <begin position="36"/>
        <end position="54"/>
    </location>
</feature>
<feature type="transmembrane region" description="Helical" evidence="6">
    <location>
        <begin position="386"/>
        <end position="409"/>
    </location>
</feature>
<evidence type="ECO:0000256" key="5">
    <source>
        <dbReference type="ARBA" id="ARBA00023136"/>
    </source>
</evidence>
<dbReference type="SUPFAM" id="SSF103473">
    <property type="entry name" value="MFS general substrate transporter"/>
    <property type="match status" value="1"/>
</dbReference>
<organism evidence="8 9">
    <name type="scientific">Herbiconiux moechotypicola</name>
    <dbReference type="NCBI Taxonomy" id="637393"/>
    <lineage>
        <taxon>Bacteria</taxon>
        <taxon>Bacillati</taxon>
        <taxon>Actinomycetota</taxon>
        <taxon>Actinomycetes</taxon>
        <taxon>Micrococcales</taxon>
        <taxon>Microbacteriaceae</taxon>
        <taxon>Herbiconiux</taxon>
    </lineage>
</organism>
<evidence type="ECO:0000259" key="7">
    <source>
        <dbReference type="PROSITE" id="PS50850"/>
    </source>
</evidence>
<reference evidence="8 9" key="1">
    <citation type="journal article" date="2019" name="Int. J. Syst. Evol. Microbiol.">
        <title>The Global Catalogue of Microorganisms (GCM) 10K type strain sequencing project: providing services to taxonomists for standard genome sequencing and annotation.</title>
        <authorList>
            <consortium name="The Broad Institute Genomics Platform"/>
            <consortium name="The Broad Institute Genome Sequencing Center for Infectious Disease"/>
            <person name="Wu L."/>
            <person name="Ma J."/>
        </authorList>
    </citation>
    <scope>NUCLEOTIDE SEQUENCE [LARGE SCALE GENOMIC DNA]</scope>
    <source>
        <strain evidence="8 9">JCM 16117</strain>
    </source>
</reference>
<feature type="domain" description="Major facilitator superfamily (MFS) profile" evidence="7">
    <location>
        <begin position="1"/>
        <end position="453"/>
    </location>
</feature>
<dbReference type="PANTHER" id="PTHR23501">
    <property type="entry name" value="MAJOR FACILITATOR SUPERFAMILY"/>
    <property type="match status" value="1"/>
</dbReference>
<protein>
    <submittedName>
        <fullName evidence="8">MDR family MFS transporter</fullName>
    </submittedName>
</protein>
<sequence>MLIALMVTTGLVAIDSTILATAVPTIVGELGGFAQFPLLFSIYLLAQAVSVPVYAKLSDTLGRKPIILVGIGLFLLGSVLCGLAWSMPALIVFRAVQGLGAGAVQPMAVTIAGDIYSVVERAKVQGYIASVWAVSAVVGPTLGGVFSEFLSWRAIFFVNVPLCLLAAVMIVRRLHESVRPQRHRIDFVGAALLTVGMSALILGLLEGGQAWEWASWPGIGSFALAAVALTAFAVVQTRAAEPILPPAVLRRRLILTTTLTSLGVGAMMMGLTSYVPAYLEGALDVSPLVSGLALATLTLGWPTAATVSGRFYGRFGFRFTIMLGTVVALAGAVLLAATAQHPSIAVVAVGCFVIGFGFGLVAAPGLISAQSSVPWNERGVVTGTNLFARSIGSAVGVAVFGAVANGIIGASSGGTTGDPDAAAVIAASAAVFLAIAITGVLLVVAGALVPRVSVRDVSPEVPDPDGPARAA</sequence>
<keyword evidence="3 6" id="KW-0812">Transmembrane</keyword>
<evidence type="ECO:0000256" key="2">
    <source>
        <dbReference type="ARBA" id="ARBA00022448"/>
    </source>
</evidence>
<feature type="transmembrane region" description="Helical" evidence="6">
    <location>
        <begin position="319"/>
        <end position="338"/>
    </location>
</feature>
<evidence type="ECO:0000256" key="3">
    <source>
        <dbReference type="ARBA" id="ARBA00022692"/>
    </source>
</evidence>
<dbReference type="Gene3D" id="1.20.1250.20">
    <property type="entry name" value="MFS general substrate transporter like domains"/>
    <property type="match status" value="1"/>
</dbReference>
<proteinExistence type="predicted"/>
<feature type="transmembrane region" description="Helical" evidence="6">
    <location>
        <begin position="344"/>
        <end position="366"/>
    </location>
</feature>
<feature type="transmembrane region" description="Helical" evidence="6">
    <location>
        <begin position="152"/>
        <end position="171"/>
    </location>
</feature>
<comment type="caution">
    <text evidence="8">The sequence shown here is derived from an EMBL/GenBank/DDBJ whole genome shotgun (WGS) entry which is preliminary data.</text>
</comment>
<dbReference type="EMBL" id="BAAAQY010000001">
    <property type="protein sequence ID" value="GAA2224026.1"/>
    <property type="molecule type" value="Genomic_DNA"/>
</dbReference>
<feature type="transmembrane region" description="Helical" evidence="6">
    <location>
        <begin position="421"/>
        <end position="449"/>
    </location>
</feature>
<keyword evidence="4 6" id="KW-1133">Transmembrane helix</keyword>
<comment type="subcellular location">
    <subcellularLocation>
        <location evidence="1">Cell inner membrane</location>
        <topology evidence="1">Multi-pass membrane protein</topology>
    </subcellularLocation>
</comment>